<organism evidence="1 2">
    <name type="scientific">Hypothenemus hampei</name>
    <name type="common">Coffee berry borer</name>
    <dbReference type="NCBI Taxonomy" id="57062"/>
    <lineage>
        <taxon>Eukaryota</taxon>
        <taxon>Metazoa</taxon>
        <taxon>Ecdysozoa</taxon>
        <taxon>Arthropoda</taxon>
        <taxon>Hexapoda</taxon>
        <taxon>Insecta</taxon>
        <taxon>Pterygota</taxon>
        <taxon>Neoptera</taxon>
        <taxon>Endopterygota</taxon>
        <taxon>Coleoptera</taxon>
        <taxon>Polyphaga</taxon>
        <taxon>Cucujiformia</taxon>
        <taxon>Curculionidae</taxon>
        <taxon>Scolytinae</taxon>
        <taxon>Hypothenemus</taxon>
    </lineage>
</organism>
<proteinExistence type="predicted"/>
<dbReference type="Proteomes" id="UP001566132">
    <property type="component" value="Unassembled WGS sequence"/>
</dbReference>
<comment type="caution">
    <text evidence="1">The sequence shown here is derived from an EMBL/GenBank/DDBJ whole genome shotgun (WGS) entry which is preliminary data.</text>
</comment>
<name>A0ABD1E8X4_HYPHA</name>
<dbReference type="EMBL" id="JBDJPC010000009">
    <property type="protein sequence ID" value="KAL1491054.1"/>
    <property type="molecule type" value="Genomic_DNA"/>
</dbReference>
<protein>
    <submittedName>
        <fullName evidence="1">Uncharacterized protein</fullName>
    </submittedName>
</protein>
<evidence type="ECO:0000313" key="2">
    <source>
        <dbReference type="Proteomes" id="UP001566132"/>
    </source>
</evidence>
<keyword evidence="2" id="KW-1185">Reference proteome</keyword>
<accession>A0ABD1E8X4</accession>
<reference evidence="1 2" key="1">
    <citation type="submission" date="2024-05" db="EMBL/GenBank/DDBJ databases">
        <title>Genetic variation in Jamaican populations of the coffee berry borer (Hypothenemus hampei).</title>
        <authorList>
            <person name="Errbii M."/>
            <person name="Myrie A."/>
        </authorList>
    </citation>
    <scope>NUCLEOTIDE SEQUENCE [LARGE SCALE GENOMIC DNA]</scope>
    <source>
        <strain evidence="1">JA-Hopewell-2020-01-JO</strain>
        <tissue evidence="1">Whole body</tissue>
    </source>
</reference>
<sequence>MIEDDEILLNTQLTSPGRRRKRKKKRKKNLFDIPGVRKIVMSELTQKIIECVVGEHVTSESPWKYVKKEIVQDNLELHEESSEFLPIRAEILAYPRAKILIGYISDDTQEKDDEFYICVTEEATDAVQKIIEKLRQEQEDRLQYQLIKDIHPW</sequence>
<dbReference type="AlphaFoldDB" id="A0ABD1E8X4"/>
<gene>
    <name evidence="1" type="ORF">ABEB36_011707</name>
</gene>
<evidence type="ECO:0000313" key="1">
    <source>
        <dbReference type="EMBL" id="KAL1491054.1"/>
    </source>
</evidence>